<dbReference type="Gene3D" id="3.80.10.10">
    <property type="entry name" value="Ribonuclease Inhibitor"/>
    <property type="match status" value="5"/>
</dbReference>
<protein>
    <recommendedName>
        <fullName evidence="6">Chaoptin</fullName>
    </recommendedName>
</protein>
<evidence type="ECO:0000256" key="2">
    <source>
        <dbReference type="ARBA" id="ARBA00022729"/>
    </source>
</evidence>
<dbReference type="PANTHER" id="PTHR24373">
    <property type="entry name" value="SLIT RELATED LEUCINE-RICH REPEAT NEURONAL PROTEIN"/>
    <property type="match status" value="1"/>
</dbReference>
<dbReference type="EMBL" id="VTPC01001713">
    <property type="protein sequence ID" value="KAF2901327.1"/>
    <property type="molecule type" value="Genomic_DNA"/>
</dbReference>
<name>A0A8K0DE08_IGNLU</name>
<dbReference type="InterPro" id="IPR032675">
    <property type="entry name" value="LRR_dom_sf"/>
</dbReference>
<dbReference type="Pfam" id="PF13306">
    <property type="entry name" value="LRR_5"/>
    <property type="match status" value="1"/>
</dbReference>
<evidence type="ECO:0000256" key="1">
    <source>
        <dbReference type="ARBA" id="ARBA00022614"/>
    </source>
</evidence>
<evidence type="ECO:0000313" key="5">
    <source>
        <dbReference type="Proteomes" id="UP000801492"/>
    </source>
</evidence>
<evidence type="ECO:0008006" key="6">
    <source>
        <dbReference type="Google" id="ProtNLM"/>
    </source>
</evidence>
<sequence length="1134" mass="130086">MESNSLLVQNLTSLAECVASLKQVRARATEKESSSKWIRINLVDLPEFPILIMDNLLEIELGPYQLKQNDYYNSRLNEEPSIFLHKIEEGLIRAKSVLIFKICRFVQQEREVRSQENREIWFCQRKCIVRHDSRTLVYDNYCVHRRHVCTGITDEELAQFYNSHFEETCFKYKYCYTVHIINSQIYHIDNKTFATDTICQRSGLYGLRLTNNHIQTLSETAFSVNFNWNMSQIRELTLKENELTSVQASTFSHLKKLQILNLSSNKLTSLGNISYDFPELIELYINTNNISGIEENIFQKLSNLIILNMGNNNIQSVEEYTFSGLNNLNYLFLSNNKINLIKPNAFKDLGKLNHIDLNGCSMQLINTNAFFGLQNLPSLNLSHCNIEEVQAGAFNSMTSLNSLDLSNNRIENISRNSFIGLSNLRKIYLLNNRITTIGSYSFFYLNSVTNLNIFGIPFSDDSNLNYNTIVMNTNTIKELQNNTFEGLKSLQKLNLENLNINRISNGSFSNLSLEYIRWKNVSIRYIESGAFDHTKISKIISECSDHITDDKLYIYHFCNLSLQHIESNTLGALNDYGRLASCCGDDHVVAAFYLNNNNLTTLLHDTFRGIDHLNLLRLDNSNIEEIESGCFDNLYFNEKAYYSPSESIKLYNALYLNNNKIRKLRHSVFGTLRNIVELRLDQNDIDNINPGTFNGLVFHPSGYEEGHNGRNGENRNILHLNNNKIKYLLNGTFTNVTNLSVLKLENNNIEKMEPGTFSSLNMHPKQLNNLINLNSNKITTIPKNVFYKIKHINSITLYNNKLATIEPEAFSSLSSLKYLNLGYNNLKNISSHTFLGLRNLIELDLKANRISVLNEKSFYGLDNLQHLILIENYIKYIPLGVFQNFPILRNLQLGNNHISSFKTGGFSNLNNLLYLNLSNNEVSILDETVLFPLHRLFLLDLDNNELSTINYLSLISHLPTLRYISVNDNNWTCMFLTQMLKTFGSQGIDFVFNSTKKYTEENVDGITCKELVKTEEDTSDTKHKSLIAFGTKPSTRRGYLEKTPRVVCLQAGPYESLGVTFRFKKEKIICQEDSGMIACSESVQNFGIEKIISHPDYVKKGDLEKLITGETHIFPSVSMQLPTLIKPTIKFVPN</sequence>
<accession>A0A8K0DE08</accession>
<keyword evidence="1" id="KW-0433">Leucine-rich repeat</keyword>
<dbReference type="InterPro" id="IPR001611">
    <property type="entry name" value="Leu-rich_rpt"/>
</dbReference>
<dbReference type="SMART" id="SM00369">
    <property type="entry name" value="LRR_TYP"/>
    <property type="match status" value="25"/>
</dbReference>
<dbReference type="Proteomes" id="UP000801492">
    <property type="component" value="Unassembled WGS sequence"/>
</dbReference>
<dbReference type="InterPro" id="IPR026906">
    <property type="entry name" value="LRR_5"/>
</dbReference>
<keyword evidence="3" id="KW-0677">Repeat</keyword>
<comment type="caution">
    <text evidence="4">The sequence shown here is derived from an EMBL/GenBank/DDBJ whole genome shotgun (WGS) entry which is preliminary data.</text>
</comment>
<dbReference type="AlphaFoldDB" id="A0A8K0DE08"/>
<keyword evidence="5" id="KW-1185">Reference proteome</keyword>
<dbReference type="PROSITE" id="PS51450">
    <property type="entry name" value="LRR"/>
    <property type="match status" value="6"/>
</dbReference>
<dbReference type="InterPro" id="IPR003591">
    <property type="entry name" value="Leu-rich_rpt_typical-subtyp"/>
</dbReference>
<dbReference type="SUPFAM" id="SSF52058">
    <property type="entry name" value="L domain-like"/>
    <property type="match status" value="4"/>
</dbReference>
<evidence type="ECO:0000313" key="4">
    <source>
        <dbReference type="EMBL" id="KAF2901327.1"/>
    </source>
</evidence>
<proteinExistence type="predicted"/>
<reference evidence="4" key="1">
    <citation type="submission" date="2019-08" db="EMBL/GenBank/DDBJ databases">
        <title>The genome of the North American firefly Photinus pyralis.</title>
        <authorList>
            <consortium name="Photinus pyralis genome working group"/>
            <person name="Fallon T.R."/>
            <person name="Sander Lower S.E."/>
            <person name="Weng J.-K."/>
        </authorList>
    </citation>
    <scope>NUCLEOTIDE SEQUENCE</scope>
    <source>
        <strain evidence="4">TRF0915ILg1</strain>
        <tissue evidence="4">Whole body</tissue>
    </source>
</reference>
<organism evidence="4 5">
    <name type="scientific">Ignelater luminosus</name>
    <name type="common">Cucubano</name>
    <name type="synonym">Pyrophorus luminosus</name>
    <dbReference type="NCBI Taxonomy" id="2038154"/>
    <lineage>
        <taxon>Eukaryota</taxon>
        <taxon>Metazoa</taxon>
        <taxon>Ecdysozoa</taxon>
        <taxon>Arthropoda</taxon>
        <taxon>Hexapoda</taxon>
        <taxon>Insecta</taxon>
        <taxon>Pterygota</taxon>
        <taxon>Neoptera</taxon>
        <taxon>Endopterygota</taxon>
        <taxon>Coleoptera</taxon>
        <taxon>Polyphaga</taxon>
        <taxon>Elateriformia</taxon>
        <taxon>Elateroidea</taxon>
        <taxon>Elateridae</taxon>
        <taxon>Agrypninae</taxon>
        <taxon>Pyrophorini</taxon>
        <taxon>Ignelater</taxon>
    </lineage>
</organism>
<dbReference type="SMART" id="SM00365">
    <property type="entry name" value="LRR_SD22"/>
    <property type="match status" value="9"/>
</dbReference>
<dbReference type="InterPro" id="IPR050328">
    <property type="entry name" value="Dev_Immune_Receptor"/>
</dbReference>
<dbReference type="FunFam" id="3.80.10.10:FF:001164">
    <property type="entry name" value="GH01279p"/>
    <property type="match status" value="1"/>
</dbReference>
<evidence type="ECO:0000256" key="3">
    <source>
        <dbReference type="ARBA" id="ARBA00022737"/>
    </source>
</evidence>
<dbReference type="Pfam" id="PF13855">
    <property type="entry name" value="LRR_8"/>
    <property type="match status" value="7"/>
</dbReference>
<dbReference type="OrthoDB" id="2013775at2759"/>
<keyword evidence="2" id="KW-0732">Signal</keyword>
<gene>
    <name evidence="4" type="ORF">ILUMI_04861</name>
</gene>
<dbReference type="PANTHER" id="PTHR24373:SF370">
    <property type="entry name" value="FISH-LIPS, ISOFORM E"/>
    <property type="match status" value="1"/>
</dbReference>